<evidence type="ECO:0000256" key="1">
    <source>
        <dbReference type="ARBA" id="ARBA00006484"/>
    </source>
</evidence>
<accession>A0A9X2P5I9</accession>
<protein>
    <submittedName>
        <fullName evidence="4">SDR family NAD(P)-dependent oxidoreductase</fullName>
    </submittedName>
</protein>
<evidence type="ECO:0000313" key="5">
    <source>
        <dbReference type="Proteomes" id="UP001142175"/>
    </source>
</evidence>
<dbReference type="PRINTS" id="PR00080">
    <property type="entry name" value="SDRFAMILY"/>
</dbReference>
<dbReference type="EMBL" id="JANSUY010000010">
    <property type="protein sequence ID" value="MCR9015757.1"/>
    <property type="molecule type" value="Genomic_DNA"/>
</dbReference>
<dbReference type="SUPFAM" id="SSF51735">
    <property type="entry name" value="NAD(P)-binding Rossmann-fold domains"/>
    <property type="match status" value="1"/>
</dbReference>
<sequence>MSQYALITGARKGLGKAFAIELSKRKINTILVSRPNDGLQNLCEELKEKYQVDCRYFETDLSVYNNLIDLADWVNLHFDIIILINNVGTGGTIRMTDASIEYIDKILKLNIVTTSVLTHQLLPNLLRQPKGYILNVSSLAAHLPIGFKTVYPASKSFISSFSRGLNQELKGSNVSVSVVSPGPIRTNGDVVKRISKGYFGKFMILEPEEIAKKCIRQLFERKAEIIVNPMVWLLIKFLPTWITTPLMSRIAKKELG</sequence>
<evidence type="ECO:0000313" key="4">
    <source>
        <dbReference type="EMBL" id="MCR9015757.1"/>
    </source>
</evidence>
<dbReference type="Pfam" id="PF00106">
    <property type="entry name" value="adh_short"/>
    <property type="match status" value="1"/>
</dbReference>
<keyword evidence="2" id="KW-0560">Oxidoreductase</keyword>
<dbReference type="GO" id="GO:0016491">
    <property type="term" value="F:oxidoreductase activity"/>
    <property type="evidence" value="ECO:0007669"/>
    <property type="project" value="UniProtKB-KW"/>
</dbReference>
<dbReference type="PIRSF" id="PIRSF000126">
    <property type="entry name" value="11-beta-HSD1"/>
    <property type="match status" value="1"/>
</dbReference>
<keyword evidence="5" id="KW-1185">Reference proteome</keyword>
<dbReference type="PRINTS" id="PR00081">
    <property type="entry name" value="GDHRDH"/>
</dbReference>
<name>A0A9X2P5I9_9BACT</name>
<evidence type="ECO:0000256" key="2">
    <source>
        <dbReference type="ARBA" id="ARBA00023002"/>
    </source>
</evidence>
<dbReference type="AlphaFoldDB" id="A0A9X2P5I9"/>
<comment type="similarity">
    <text evidence="1 3">Belongs to the short-chain dehydrogenases/reductases (SDR) family.</text>
</comment>
<dbReference type="RefSeq" id="WP_258423619.1">
    <property type="nucleotide sequence ID" value="NZ_JANSUY010000010.1"/>
</dbReference>
<reference evidence="4" key="1">
    <citation type="submission" date="2022-08" db="EMBL/GenBank/DDBJ databases">
        <authorList>
            <person name="Zhang D."/>
        </authorList>
    </citation>
    <scope>NUCLEOTIDE SEQUENCE</scope>
    <source>
        <strain evidence="4">XJ19-11</strain>
    </source>
</reference>
<gene>
    <name evidence="4" type="ORF">NU887_11980</name>
</gene>
<dbReference type="Gene3D" id="3.40.50.720">
    <property type="entry name" value="NAD(P)-binding Rossmann-like Domain"/>
    <property type="match status" value="1"/>
</dbReference>
<dbReference type="PANTHER" id="PTHR43086:SF3">
    <property type="entry name" value="NADP-DEPENDENT 3-HYDROXY ACID DEHYDROGENASE YDFG"/>
    <property type="match status" value="1"/>
</dbReference>
<evidence type="ECO:0000256" key="3">
    <source>
        <dbReference type="RuleBase" id="RU000363"/>
    </source>
</evidence>
<dbReference type="PANTHER" id="PTHR43086">
    <property type="entry name" value="VERY-LONG-CHAIN 3-OXOOACYL-COA REDUCTASE"/>
    <property type="match status" value="1"/>
</dbReference>
<proteinExistence type="inferred from homology"/>
<dbReference type="InterPro" id="IPR036291">
    <property type="entry name" value="NAD(P)-bd_dom_sf"/>
</dbReference>
<dbReference type="InterPro" id="IPR002347">
    <property type="entry name" value="SDR_fam"/>
</dbReference>
<organism evidence="4 5">
    <name type="scientific">Aquiflexum gelatinilyticum</name>
    <dbReference type="NCBI Taxonomy" id="2961943"/>
    <lineage>
        <taxon>Bacteria</taxon>
        <taxon>Pseudomonadati</taxon>
        <taxon>Bacteroidota</taxon>
        <taxon>Cytophagia</taxon>
        <taxon>Cytophagales</taxon>
        <taxon>Cyclobacteriaceae</taxon>
        <taxon>Aquiflexum</taxon>
    </lineage>
</organism>
<comment type="caution">
    <text evidence="4">The sequence shown here is derived from an EMBL/GenBank/DDBJ whole genome shotgun (WGS) entry which is preliminary data.</text>
</comment>
<dbReference type="Proteomes" id="UP001142175">
    <property type="component" value="Unassembled WGS sequence"/>
</dbReference>